<dbReference type="InterPro" id="IPR000182">
    <property type="entry name" value="GNAT_dom"/>
</dbReference>
<dbReference type="PANTHER" id="PTHR43877:SF8">
    <property type="entry name" value="N-ACETYLGLUTAMATE SYNTHASE-RELATED"/>
    <property type="match status" value="1"/>
</dbReference>
<proteinExistence type="predicted"/>
<keyword evidence="2 4" id="KW-0012">Acyltransferase</keyword>
<dbReference type="CDD" id="cd04301">
    <property type="entry name" value="NAT_SF"/>
    <property type="match status" value="1"/>
</dbReference>
<comment type="caution">
    <text evidence="4">The sequence shown here is derived from an EMBL/GenBank/DDBJ whole genome shotgun (WGS) entry which is preliminary data.</text>
</comment>
<dbReference type="GO" id="GO:0016746">
    <property type="term" value="F:acyltransferase activity"/>
    <property type="evidence" value="ECO:0007669"/>
    <property type="project" value="UniProtKB-KW"/>
</dbReference>
<dbReference type="Pfam" id="PF00583">
    <property type="entry name" value="Acetyltransf_1"/>
    <property type="match status" value="1"/>
</dbReference>
<keyword evidence="5" id="KW-1185">Reference proteome</keyword>
<dbReference type="InterPro" id="IPR050832">
    <property type="entry name" value="Bact_Acetyltransf"/>
</dbReference>
<feature type="domain" description="N-acetyltransferase" evidence="3">
    <location>
        <begin position="6"/>
        <end position="167"/>
    </location>
</feature>
<reference evidence="5" key="1">
    <citation type="journal article" date="2019" name="Int. J. Syst. Evol. Microbiol.">
        <title>The Global Catalogue of Microorganisms (GCM) 10K type strain sequencing project: providing services to taxonomists for standard genome sequencing and annotation.</title>
        <authorList>
            <consortium name="The Broad Institute Genomics Platform"/>
            <consortium name="The Broad Institute Genome Sequencing Center for Infectious Disease"/>
            <person name="Wu L."/>
            <person name="Ma J."/>
        </authorList>
    </citation>
    <scope>NUCLEOTIDE SEQUENCE [LARGE SCALE GENOMIC DNA]</scope>
    <source>
        <strain evidence="5">2902at01</strain>
    </source>
</reference>
<dbReference type="EMBL" id="JBHSBN010000001">
    <property type="protein sequence ID" value="MFC4104505.1"/>
    <property type="molecule type" value="Genomic_DNA"/>
</dbReference>
<evidence type="ECO:0000313" key="4">
    <source>
        <dbReference type="EMBL" id="MFC4104505.1"/>
    </source>
</evidence>
<accession>A0ABV8KEL2</accession>
<gene>
    <name evidence="4" type="ORF">ACFOX0_00930</name>
</gene>
<protein>
    <submittedName>
        <fullName evidence="4">GNAT family N-acetyltransferase</fullName>
        <ecNumber evidence="4">2.3.1.-</ecNumber>
    </submittedName>
</protein>
<evidence type="ECO:0000313" key="5">
    <source>
        <dbReference type="Proteomes" id="UP001595868"/>
    </source>
</evidence>
<dbReference type="RefSeq" id="WP_377541442.1">
    <property type="nucleotide sequence ID" value="NZ_JBHSBN010000001.1"/>
</dbReference>
<dbReference type="PANTHER" id="PTHR43877">
    <property type="entry name" value="AMINOALKYLPHOSPHONATE N-ACETYLTRANSFERASE-RELATED-RELATED"/>
    <property type="match status" value="1"/>
</dbReference>
<name>A0ABV8KEL2_9ACTN</name>
<dbReference type="Gene3D" id="3.40.630.30">
    <property type="match status" value="1"/>
</dbReference>
<evidence type="ECO:0000256" key="1">
    <source>
        <dbReference type="ARBA" id="ARBA00022679"/>
    </source>
</evidence>
<keyword evidence="1 4" id="KW-0808">Transferase</keyword>
<evidence type="ECO:0000259" key="3">
    <source>
        <dbReference type="PROSITE" id="PS51186"/>
    </source>
</evidence>
<dbReference type="EC" id="2.3.1.-" evidence="4"/>
<sequence>MDITVDSIRQDDHTSFERAYEIKAASLAADLPGFPPLCRQRFFGGLRHPMPVTGYRWLLARLDGEPVGFAELELPQADNTAMAVVQVHVRPGSRRRGVGRALHRRVVRLMGDLGRKRIIGQTAGTLPDGPERDPAGDAFARAVGATAALVDVRRRLDATGLDEVALDRQLAEARSRAGDYRTVRWPGIPPEEYLADLAYLDGRLLLDAPTGELDYEPEKIDATRARGIAEARVAAGRRTYHTAARHEATGRLVAWTTIDVGATPDWHAFQQITIVDPAHRGRRLGTLLKIENLRYAMANEPALRSVDTWNAADNEHMISINEAIGFRPVDRWTDWQLTL</sequence>
<dbReference type="SUPFAM" id="SSF55729">
    <property type="entry name" value="Acyl-CoA N-acyltransferases (Nat)"/>
    <property type="match status" value="2"/>
</dbReference>
<dbReference type="Proteomes" id="UP001595868">
    <property type="component" value="Unassembled WGS sequence"/>
</dbReference>
<evidence type="ECO:0000256" key="2">
    <source>
        <dbReference type="ARBA" id="ARBA00023315"/>
    </source>
</evidence>
<dbReference type="PROSITE" id="PS51186">
    <property type="entry name" value="GNAT"/>
    <property type="match status" value="1"/>
</dbReference>
<organism evidence="4 5">
    <name type="scientific">Micromonospora zhanjiangensis</name>
    <dbReference type="NCBI Taxonomy" id="1522057"/>
    <lineage>
        <taxon>Bacteria</taxon>
        <taxon>Bacillati</taxon>
        <taxon>Actinomycetota</taxon>
        <taxon>Actinomycetes</taxon>
        <taxon>Micromonosporales</taxon>
        <taxon>Micromonosporaceae</taxon>
        <taxon>Micromonospora</taxon>
    </lineage>
</organism>
<dbReference type="InterPro" id="IPR016181">
    <property type="entry name" value="Acyl_CoA_acyltransferase"/>
</dbReference>